<evidence type="ECO:0000256" key="1">
    <source>
        <dbReference type="SAM" id="SignalP"/>
    </source>
</evidence>
<gene>
    <name evidence="2" type="ORF">TSAR_006966</name>
</gene>
<comment type="caution">
    <text evidence="2">The sequence shown here is derived from an EMBL/GenBank/DDBJ whole genome shotgun (WGS) entry which is preliminary data.</text>
</comment>
<accession>A0A232FBE3</accession>
<feature type="chain" id="PRO_5012353276" description="Single domain-containing protein" evidence="1">
    <location>
        <begin position="20"/>
        <end position="107"/>
    </location>
</feature>
<keyword evidence="1" id="KW-0732">Signal</keyword>
<keyword evidence="3" id="KW-1185">Reference proteome</keyword>
<feature type="signal peptide" evidence="1">
    <location>
        <begin position="1"/>
        <end position="19"/>
    </location>
</feature>
<dbReference type="Proteomes" id="UP000215335">
    <property type="component" value="Unassembled WGS sequence"/>
</dbReference>
<name>A0A232FBE3_9HYME</name>
<organism evidence="2 3">
    <name type="scientific">Trichomalopsis sarcophagae</name>
    <dbReference type="NCBI Taxonomy" id="543379"/>
    <lineage>
        <taxon>Eukaryota</taxon>
        <taxon>Metazoa</taxon>
        <taxon>Ecdysozoa</taxon>
        <taxon>Arthropoda</taxon>
        <taxon>Hexapoda</taxon>
        <taxon>Insecta</taxon>
        <taxon>Pterygota</taxon>
        <taxon>Neoptera</taxon>
        <taxon>Endopterygota</taxon>
        <taxon>Hymenoptera</taxon>
        <taxon>Apocrita</taxon>
        <taxon>Proctotrupomorpha</taxon>
        <taxon>Chalcidoidea</taxon>
        <taxon>Pteromalidae</taxon>
        <taxon>Pteromalinae</taxon>
        <taxon>Trichomalopsis</taxon>
    </lineage>
</organism>
<sequence>MKCLLVLCIALTVFSAVKSEEGEFRTEYCRELPKSLKDKCVGVKCNLDNTKVRSVGMKNNKKINLTTNKIPIVSRCPVIRCVGKPIRYEEDRSKPYPGCCRKPICKE</sequence>
<evidence type="ECO:0000313" key="2">
    <source>
        <dbReference type="EMBL" id="OXU28151.1"/>
    </source>
</evidence>
<dbReference type="EMBL" id="NNAY01000470">
    <property type="protein sequence ID" value="OXU28151.1"/>
    <property type="molecule type" value="Genomic_DNA"/>
</dbReference>
<proteinExistence type="predicted"/>
<dbReference type="AlphaFoldDB" id="A0A232FBE3"/>
<evidence type="ECO:0008006" key="4">
    <source>
        <dbReference type="Google" id="ProtNLM"/>
    </source>
</evidence>
<reference evidence="2 3" key="1">
    <citation type="journal article" date="2017" name="Curr. Biol.">
        <title>The Evolution of Venom by Co-option of Single-Copy Genes.</title>
        <authorList>
            <person name="Martinson E.O."/>
            <person name="Mrinalini"/>
            <person name="Kelkar Y.D."/>
            <person name="Chang C.H."/>
            <person name="Werren J.H."/>
        </authorList>
    </citation>
    <scope>NUCLEOTIDE SEQUENCE [LARGE SCALE GENOMIC DNA]</scope>
    <source>
        <strain evidence="2 3">Alberta</strain>
        <tissue evidence="2">Whole body</tissue>
    </source>
</reference>
<protein>
    <recommendedName>
        <fullName evidence="4">Single domain-containing protein</fullName>
    </recommendedName>
</protein>
<evidence type="ECO:0000313" key="3">
    <source>
        <dbReference type="Proteomes" id="UP000215335"/>
    </source>
</evidence>